<feature type="compositionally biased region" description="Pro residues" evidence="1">
    <location>
        <begin position="60"/>
        <end position="73"/>
    </location>
</feature>
<name>A0ABX8NCY2_9PSED</name>
<reference evidence="2" key="1">
    <citation type="journal article" date="2021" name="Microorganisms">
        <title>The Ever-Expanding Pseudomonas Genus: Description of 43 New Species and Partition of the Pseudomonas putida Group.</title>
        <authorList>
            <person name="Girard L."/>
            <person name="Lood C."/>
            <person name="Hofte M."/>
            <person name="Vandamme P."/>
            <person name="Rokni-Zadeh H."/>
            <person name="van Noort V."/>
            <person name="Lavigne R."/>
            <person name="De Mot R."/>
        </authorList>
    </citation>
    <scope>NUCLEOTIDE SEQUENCE</scope>
    <source>
        <strain evidence="2">COW40</strain>
    </source>
</reference>
<feature type="region of interest" description="Disordered" evidence="1">
    <location>
        <begin position="53"/>
        <end position="73"/>
    </location>
</feature>
<protein>
    <recommendedName>
        <fullName evidence="4">LysR substrate binding domain-containing protein</fullName>
    </recommendedName>
</protein>
<evidence type="ECO:0000256" key="1">
    <source>
        <dbReference type="SAM" id="MobiDB-lite"/>
    </source>
</evidence>
<gene>
    <name evidence="2" type="ORF">KSS94_14810</name>
</gene>
<keyword evidence="3" id="KW-1185">Reference proteome</keyword>
<evidence type="ECO:0008006" key="4">
    <source>
        <dbReference type="Google" id="ProtNLM"/>
    </source>
</evidence>
<dbReference type="Proteomes" id="UP001046350">
    <property type="component" value="Chromosome"/>
</dbReference>
<dbReference type="EMBL" id="CP077076">
    <property type="protein sequence ID" value="QXH54215.1"/>
    <property type="molecule type" value="Genomic_DNA"/>
</dbReference>
<evidence type="ECO:0000313" key="2">
    <source>
        <dbReference type="EMBL" id="QXH54215.1"/>
    </source>
</evidence>
<organism evidence="2 3">
    <name type="scientific">Pseudomonas fakonensis</name>
    <dbReference type="NCBI Taxonomy" id="2842355"/>
    <lineage>
        <taxon>Bacteria</taxon>
        <taxon>Pseudomonadati</taxon>
        <taxon>Pseudomonadota</taxon>
        <taxon>Gammaproteobacteria</taxon>
        <taxon>Pseudomonadales</taxon>
        <taxon>Pseudomonadaceae</taxon>
        <taxon>Pseudomonas</taxon>
    </lineage>
</organism>
<accession>A0ABX8NCY2</accession>
<proteinExistence type="predicted"/>
<sequence>MVRDDLAAGRLIHPFADKGLDCPLTQAYYVVYRPECAALPKVKALRQWLHDEARATPAAPTRPTPAAPPPGSG</sequence>
<evidence type="ECO:0000313" key="3">
    <source>
        <dbReference type="Proteomes" id="UP001046350"/>
    </source>
</evidence>